<dbReference type="Proteomes" id="UP000000379">
    <property type="component" value="Chromosome"/>
</dbReference>
<dbReference type="Pfam" id="PF02768">
    <property type="entry name" value="DNA_pol3_beta_3"/>
    <property type="match status" value="1"/>
</dbReference>
<dbReference type="GO" id="GO:0009360">
    <property type="term" value="C:DNA polymerase III complex"/>
    <property type="evidence" value="ECO:0007669"/>
    <property type="project" value="InterPro"/>
</dbReference>
<dbReference type="GO" id="GO:0003887">
    <property type="term" value="F:DNA-directed DNA polymerase activity"/>
    <property type="evidence" value="ECO:0007669"/>
    <property type="project" value="UniProtKB-UniRule"/>
</dbReference>
<proteinExistence type="inferred from homology"/>
<dbReference type="EMBL" id="CP002049">
    <property type="protein sequence ID" value="ADI13145.1"/>
    <property type="molecule type" value="Genomic_DNA"/>
</dbReference>
<dbReference type="PANTHER" id="PTHR30478">
    <property type="entry name" value="DNA POLYMERASE III SUBUNIT BETA"/>
    <property type="match status" value="1"/>
</dbReference>
<dbReference type="Gene3D" id="3.10.150.10">
    <property type="entry name" value="DNA Polymerase III, subunit A, domain 2"/>
    <property type="match status" value="3"/>
</dbReference>
<feature type="domain" description="DNA polymerase III beta sliding clamp C-terminal" evidence="12">
    <location>
        <begin position="241"/>
        <end position="361"/>
    </location>
</feature>
<dbReference type="Pfam" id="PF00712">
    <property type="entry name" value="DNA_pol3_beta"/>
    <property type="match status" value="1"/>
</dbReference>
<feature type="domain" description="DNA polymerase III beta sliding clamp N-terminal" evidence="10">
    <location>
        <begin position="1"/>
        <end position="112"/>
    </location>
</feature>
<comment type="function">
    <text evidence="9">Confers DNA tethering and processivity to DNA polymerases and other proteins. Acts as a clamp, forming a ring around DNA (a reaction catalyzed by the clamp-loading complex) which diffuses in an ATP-independent manner freely and bidirectionally along dsDNA. Initially characterized for its ability to contact the catalytic subunit of DNA polymerase III (Pol III), a complex, multichain enzyme responsible for most of the replicative synthesis in bacteria; Pol III exhibits 3'-5' exonuclease proofreading activity. The beta chain is required for initiation of replication as well as for processivity of DNA replication.</text>
</comment>
<evidence type="ECO:0000256" key="8">
    <source>
        <dbReference type="ARBA" id="ARBA00023125"/>
    </source>
</evidence>
<comment type="similarity">
    <text evidence="2 9">Belongs to the beta sliding clamp family.</text>
</comment>
<dbReference type="RefSeq" id="WP_013176525.1">
    <property type="nucleotide sequence ID" value="NC_014221.1"/>
</dbReference>
<dbReference type="PANTHER" id="PTHR30478:SF0">
    <property type="entry name" value="BETA SLIDING CLAMP"/>
    <property type="match status" value="1"/>
</dbReference>
<dbReference type="InterPro" id="IPR001001">
    <property type="entry name" value="DNA_polIII_beta"/>
</dbReference>
<dbReference type="KEGG" id="tra:Trad_0002"/>
<dbReference type="eggNOG" id="COG0592">
    <property type="taxonomic scope" value="Bacteria"/>
</dbReference>
<evidence type="ECO:0000259" key="10">
    <source>
        <dbReference type="Pfam" id="PF00712"/>
    </source>
</evidence>
<dbReference type="GO" id="GO:0006271">
    <property type="term" value="P:DNA strand elongation involved in DNA replication"/>
    <property type="evidence" value="ECO:0007669"/>
    <property type="project" value="TreeGrafter"/>
</dbReference>
<dbReference type="InterPro" id="IPR046938">
    <property type="entry name" value="DNA_clamp_sf"/>
</dbReference>
<dbReference type="OrthoDB" id="8421503at2"/>
<keyword evidence="4 9" id="KW-0808">Transferase</keyword>
<evidence type="ECO:0000259" key="11">
    <source>
        <dbReference type="Pfam" id="PF02767"/>
    </source>
</evidence>
<dbReference type="InterPro" id="IPR022634">
    <property type="entry name" value="DNA_polIII_beta_N"/>
</dbReference>
<keyword evidence="6 9" id="KW-0235">DNA replication</keyword>
<keyword evidence="14" id="KW-1185">Reference proteome</keyword>
<name>D7CWQ4_TRURR</name>
<evidence type="ECO:0000256" key="4">
    <source>
        <dbReference type="ARBA" id="ARBA00022679"/>
    </source>
</evidence>
<dbReference type="GO" id="GO:0005737">
    <property type="term" value="C:cytoplasm"/>
    <property type="evidence" value="ECO:0007669"/>
    <property type="project" value="UniProtKB-SubCell"/>
</dbReference>
<dbReference type="GO" id="GO:0008408">
    <property type="term" value="F:3'-5' exonuclease activity"/>
    <property type="evidence" value="ECO:0007669"/>
    <property type="project" value="InterPro"/>
</dbReference>
<evidence type="ECO:0000256" key="7">
    <source>
        <dbReference type="ARBA" id="ARBA00022932"/>
    </source>
</evidence>
<dbReference type="STRING" id="649638.Trad_0002"/>
<protein>
    <recommendedName>
        <fullName evidence="9">Beta sliding clamp</fullName>
    </recommendedName>
</protein>
<accession>D7CWQ4</accession>
<feature type="domain" description="DNA polymerase III beta sliding clamp central" evidence="11">
    <location>
        <begin position="132"/>
        <end position="238"/>
    </location>
</feature>
<sequence length="363" mass="38866">MNVEVPRKALGEVLAHLERIVPSRSSNPSLSLLRLELSDGHLTLSGSNLDLDLQATLAVSSSGERGGPWALPAHVFGQVARALPGELVELTFESAELEVRSGSYATKLQLMTTDLPDLVFPNDLPGRFSAERLGAALSHVRYAAAVAEYQAIFRGVKLELHDGRTRAVATDGFRLAYYHLGASTGLAQDIVIPARSADELVKLLGDGETKLGLSEGQLSLETGPYRLNVKLMEGTFPDYERVIPSHFPVSITLAARTLLEGVQRVAVMADRTANNRVDLFVRDGTLQITAEGAYGRAQEALAVAQEGSESEIALAYNADYLLSALRPVGGDVRFSFSGPTSPSVLVSLADPSYLAMVVPLRTG</sequence>
<evidence type="ECO:0000256" key="3">
    <source>
        <dbReference type="ARBA" id="ARBA00022490"/>
    </source>
</evidence>
<reference evidence="14" key="1">
    <citation type="submission" date="2010-05" db="EMBL/GenBank/DDBJ databases">
        <title>The complete genome of Truepera radiovictris DSM 17093.</title>
        <authorList>
            <consortium name="US DOE Joint Genome Institute (JGI-PGF)"/>
            <person name="Lucas S."/>
            <person name="Copeland A."/>
            <person name="Lapidus A."/>
            <person name="Glavina del Rio T."/>
            <person name="Dalin E."/>
            <person name="Tice H."/>
            <person name="Bruce D."/>
            <person name="Goodwin L."/>
            <person name="Pitluck S."/>
            <person name="Kyrpides N."/>
            <person name="Mavromatis K."/>
            <person name="Ovchinnikova G."/>
            <person name="Munk A.C."/>
            <person name="Detter J.C."/>
            <person name="Han C."/>
            <person name="Tapia R."/>
            <person name="Land M."/>
            <person name="Hauser L."/>
            <person name="Markowitz V."/>
            <person name="Cheng J.-F."/>
            <person name="Hugenholtz P."/>
            <person name="Woyke T."/>
            <person name="Wu D."/>
            <person name="Tindall B."/>
            <person name="Pomrenke H.G."/>
            <person name="Brambilla E."/>
            <person name="Klenk H.-P."/>
            <person name="Eisen J.A."/>
        </authorList>
    </citation>
    <scope>NUCLEOTIDE SEQUENCE [LARGE SCALE GENOMIC DNA]</scope>
    <source>
        <strain evidence="14">DSM 17093 / CIP 108686 / LMG 22925 / RQ-24</strain>
    </source>
</reference>
<dbReference type="SMART" id="SM00480">
    <property type="entry name" value="POL3Bc"/>
    <property type="match status" value="1"/>
</dbReference>
<dbReference type="NCBIfam" id="TIGR00663">
    <property type="entry name" value="dnan"/>
    <property type="match status" value="1"/>
</dbReference>
<evidence type="ECO:0000256" key="1">
    <source>
        <dbReference type="ARBA" id="ARBA00004496"/>
    </source>
</evidence>
<evidence type="ECO:0000313" key="14">
    <source>
        <dbReference type="Proteomes" id="UP000000379"/>
    </source>
</evidence>
<dbReference type="CDD" id="cd00140">
    <property type="entry name" value="beta_clamp"/>
    <property type="match status" value="1"/>
</dbReference>
<dbReference type="InterPro" id="IPR022637">
    <property type="entry name" value="DNA_polIII_beta_cen"/>
</dbReference>
<evidence type="ECO:0000256" key="5">
    <source>
        <dbReference type="ARBA" id="ARBA00022695"/>
    </source>
</evidence>
<keyword evidence="8" id="KW-0238">DNA-binding</keyword>
<dbReference type="HOGENOM" id="CLU_038149_2_1_0"/>
<comment type="subcellular location">
    <subcellularLocation>
        <location evidence="1 9">Cytoplasm</location>
    </subcellularLocation>
</comment>
<dbReference type="PIRSF" id="PIRSF000804">
    <property type="entry name" value="DNA_pol_III_b"/>
    <property type="match status" value="1"/>
</dbReference>
<evidence type="ECO:0000256" key="6">
    <source>
        <dbReference type="ARBA" id="ARBA00022705"/>
    </source>
</evidence>
<evidence type="ECO:0000313" key="13">
    <source>
        <dbReference type="EMBL" id="ADI13145.1"/>
    </source>
</evidence>
<dbReference type="AlphaFoldDB" id="D7CWQ4"/>
<gene>
    <name evidence="13" type="ordered locus">Trad_0002</name>
</gene>
<dbReference type="InterPro" id="IPR022635">
    <property type="entry name" value="DNA_polIII_beta_C"/>
</dbReference>
<reference evidence="13 14" key="2">
    <citation type="journal article" date="2011" name="Stand. Genomic Sci.">
        <title>Complete genome sequence of Truepera radiovictrix type strain (RQ-24).</title>
        <authorList>
            <person name="Ivanova N."/>
            <person name="Rohde C."/>
            <person name="Munk C."/>
            <person name="Nolan M."/>
            <person name="Lucas S."/>
            <person name="Del Rio T.G."/>
            <person name="Tice H."/>
            <person name="Deshpande S."/>
            <person name="Cheng J.F."/>
            <person name="Tapia R."/>
            <person name="Han C."/>
            <person name="Goodwin L."/>
            <person name="Pitluck S."/>
            <person name="Liolios K."/>
            <person name="Mavromatis K."/>
            <person name="Mikhailova N."/>
            <person name="Pati A."/>
            <person name="Chen A."/>
            <person name="Palaniappan K."/>
            <person name="Land M."/>
            <person name="Hauser L."/>
            <person name="Chang Y.J."/>
            <person name="Jeffries C.D."/>
            <person name="Brambilla E."/>
            <person name="Rohde M."/>
            <person name="Goker M."/>
            <person name="Tindall B.J."/>
            <person name="Woyke T."/>
            <person name="Bristow J."/>
            <person name="Eisen J.A."/>
            <person name="Markowitz V."/>
            <person name="Hugenholtz P."/>
            <person name="Kyrpides N.C."/>
            <person name="Klenk H.P."/>
            <person name="Lapidus A."/>
        </authorList>
    </citation>
    <scope>NUCLEOTIDE SEQUENCE [LARGE SCALE GENOMIC DNA]</scope>
    <source>
        <strain evidence="14">DSM 17093 / CIP 108686 / LMG 22925 / RQ-24</strain>
    </source>
</reference>
<evidence type="ECO:0000259" key="12">
    <source>
        <dbReference type="Pfam" id="PF02768"/>
    </source>
</evidence>
<keyword evidence="7 9" id="KW-0239">DNA-directed DNA polymerase</keyword>
<organism evidence="13 14">
    <name type="scientific">Truepera radiovictrix (strain DSM 17093 / CIP 108686 / LMG 22925 / RQ-24)</name>
    <dbReference type="NCBI Taxonomy" id="649638"/>
    <lineage>
        <taxon>Bacteria</taxon>
        <taxon>Thermotogati</taxon>
        <taxon>Deinococcota</taxon>
        <taxon>Deinococci</taxon>
        <taxon>Trueperales</taxon>
        <taxon>Trueperaceae</taxon>
        <taxon>Truepera</taxon>
    </lineage>
</organism>
<evidence type="ECO:0000256" key="2">
    <source>
        <dbReference type="ARBA" id="ARBA00010752"/>
    </source>
</evidence>
<dbReference type="SUPFAM" id="SSF55979">
    <property type="entry name" value="DNA clamp"/>
    <property type="match status" value="3"/>
</dbReference>
<comment type="subunit">
    <text evidence="9">Forms a ring-shaped head-to-tail homodimer around DNA.</text>
</comment>
<keyword evidence="5 9" id="KW-0548">Nucleotidyltransferase</keyword>
<keyword evidence="3 9" id="KW-0963">Cytoplasm</keyword>
<dbReference type="GO" id="GO:0003677">
    <property type="term" value="F:DNA binding"/>
    <property type="evidence" value="ECO:0007669"/>
    <property type="project" value="UniProtKB-UniRule"/>
</dbReference>
<evidence type="ECO:0000256" key="9">
    <source>
        <dbReference type="PIRNR" id="PIRNR000804"/>
    </source>
</evidence>
<dbReference type="Pfam" id="PF02767">
    <property type="entry name" value="DNA_pol3_beta_2"/>
    <property type="match status" value="1"/>
</dbReference>